<dbReference type="CDD" id="cd00060">
    <property type="entry name" value="FHA"/>
    <property type="match status" value="1"/>
</dbReference>
<dbReference type="eggNOG" id="COG1716">
    <property type="taxonomic scope" value="Bacteria"/>
</dbReference>
<keyword evidence="1" id="KW-0472">Membrane</keyword>
<dbReference type="InterPro" id="IPR002035">
    <property type="entry name" value="VWF_A"/>
</dbReference>
<reference evidence="5 6" key="1">
    <citation type="submission" date="2011-09" db="EMBL/GenBank/DDBJ databases">
        <title>The permanent draft genome of Caldithrix abyssi DSM 13497.</title>
        <authorList>
            <consortium name="US DOE Joint Genome Institute (JGI-PGF)"/>
            <person name="Lucas S."/>
            <person name="Han J."/>
            <person name="Lapidus A."/>
            <person name="Bruce D."/>
            <person name="Goodwin L."/>
            <person name="Pitluck S."/>
            <person name="Peters L."/>
            <person name="Kyrpides N."/>
            <person name="Mavromatis K."/>
            <person name="Ivanova N."/>
            <person name="Mikhailova N."/>
            <person name="Chertkov O."/>
            <person name="Detter J.C."/>
            <person name="Tapia R."/>
            <person name="Han C."/>
            <person name="Land M."/>
            <person name="Hauser L."/>
            <person name="Markowitz V."/>
            <person name="Cheng J.-F."/>
            <person name="Hugenholtz P."/>
            <person name="Woyke T."/>
            <person name="Wu D."/>
            <person name="Spring S."/>
            <person name="Brambilla E."/>
            <person name="Klenk H.-P."/>
            <person name="Eisen J.A."/>
        </authorList>
    </citation>
    <scope>NUCLEOTIDE SEQUENCE [LARGE SCALE GENOMIC DNA]</scope>
    <source>
        <strain evidence="5 6">DSM 13497</strain>
    </source>
</reference>
<evidence type="ECO:0000313" key="4">
    <source>
        <dbReference type="EMBL" id="APF19793.1"/>
    </source>
</evidence>
<reference evidence="4 7" key="2">
    <citation type="submission" date="2016-11" db="EMBL/GenBank/DDBJ databases">
        <title>Genomic analysis of Caldithrix abyssi and proposal of a novel bacterial phylum Caldithrichaeota.</title>
        <authorList>
            <person name="Kublanov I."/>
            <person name="Sigalova O."/>
            <person name="Gavrilov S."/>
            <person name="Lebedinsky A."/>
            <person name="Ivanova N."/>
            <person name="Daum C."/>
            <person name="Reddy T."/>
            <person name="Klenk H.P."/>
            <person name="Goker M."/>
            <person name="Reva O."/>
            <person name="Miroshnichenko M."/>
            <person name="Kyprides N."/>
            <person name="Woyke T."/>
            <person name="Gelfand M."/>
        </authorList>
    </citation>
    <scope>NUCLEOTIDE SEQUENCE [LARGE SCALE GENOMIC DNA]</scope>
    <source>
        <strain evidence="4 7">LF13</strain>
    </source>
</reference>
<dbReference type="PANTHER" id="PTHR23308">
    <property type="entry name" value="NUCLEAR INHIBITOR OF PROTEIN PHOSPHATASE-1"/>
    <property type="match status" value="1"/>
</dbReference>
<evidence type="ECO:0000313" key="7">
    <source>
        <dbReference type="Proteomes" id="UP000183868"/>
    </source>
</evidence>
<evidence type="ECO:0000259" key="2">
    <source>
        <dbReference type="PROSITE" id="PS50006"/>
    </source>
</evidence>
<proteinExistence type="predicted"/>
<dbReference type="InParanoid" id="H1XNV7"/>
<dbReference type="Gene3D" id="3.40.50.410">
    <property type="entry name" value="von Willebrand factor, type A domain"/>
    <property type="match status" value="1"/>
</dbReference>
<dbReference type="InterPro" id="IPR000253">
    <property type="entry name" value="FHA_dom"/>
</dbReference>
<dbReference type="SMART" id="SM00240">
    <property type="entry name" value="FHA"/>
    <property type="match status" value="1"/>
</dbReference>
<dbReference type="Pfam" id="PF00498">
    <property type="entry name" value="FHA"/>
    <property type="match status" value="1"/>
</dbReference>
<feature type="domain" description="VWFA" evidence="3">
    <location>
        <begin position="83"/>
        <end position="256"/>
    </location>
</feature>
<dbReference type="Gene3D" id="2.60.200.20">
    <property type="match status" value="1"/>
</dbReference>
<evidence type="ECO:0000259" key="3">
    <source>
        <dbReference type="PROSITE" id="PS50234"/>
    </source>
</evidence>
<dbReference type="EMBL" id="CP018099">
    <property type="protein sequence ID" value="APF19793.1"/>
    <property type="molecule type" value="Genomic_DNA"/>
</dbReference>
<dbReference type="Proteomes" id="UP000004671">
    <property type="component" value="Chromosome"/>
</dbReference>
<evidence type="ECO:0000256" key="1">
    <source>
        <dbReference type="SAM" id="Phobius"/>
    </source>
</evidence>
<evidence type="ECO:0000313" key="6">
    <source>
        <dbReference type="Proteomes" id="UP000004671"/>
    </source>
</evidence>
<dbReference type="HOGENOM" id="CLU_563469_0_0_0"/>
<dbReference type="EMBL" id="CM001402">
    <property type="protein sequence ID" value="EHO39897.1"/>
    <property type="molecule type" value="Genomic_DNA"/>
</dbReference>
<keyword evidence="6" id="KW-1185">Reference proteome</keyword>
<feature type="domain" description="FHA" evidence="2">
    <location>
        <begin position="410"/>
        <end position="459"/>
    </location>
</feature>
<dbReference type="SUPFAM" id="SSF53300">
    <property type="entry name" value="vWA-like"/>
    <property type="match status" value="1"/>
</dbReference>
<organism evidence="5 6">
    <name type="scientific">Caldithrix abyssi DSM 13497</name>
    <dbReference type="NCBI Taxonomy" id="880073"/>
    <lineage>
        <taxon>Bacteria</taxon>
        <taxon>Pseudomonadati</taxon>
        <taxon>Calditrichota</taxon>
        <taxon>Calditrichia</taxon>
        <taxon>Calditrichales</taxon>
        <taxon>Calditrichaceae</taxon>
        <taxon>Caldithrix</taxon>
    </lineage>
</organism>
<dbReference type="SMART" id="SM00327">
    <property type="entry name" value="VWA"/>
    <property type="match status" value="1"/>
</dbReference>
<keyword evidence="1" id="KW-0812">Transmembrane</keyword>
<dbReference type="PROSITE" id="PS50006">
    <property type="entry name" value="FHA_DOMAIN"/>
    <property type="match status" value="1"/>
</dbReference>
<dbReference type="AlphaFoldDB" id="H1XNV7"/>
<protein>
    <submittedName>
        <fullName evidence="4 5">FHA domain-containing protein</fullName>
    </submittedName>
</protein>
<dbReference type="PROSITE" id="PS50234">
    <property type="entry name" value="VWFA"/>
    <property type="match status" value="1"/>
</dbReference>
<dbReference type="KEGG" id="caby:Cabys_3045"/>
<dbReference type="Proteomes" id="UP000183868">
    <property type="component" value="Chromosome"/>
</dbReference>
<evidence type="ECO:0000313" key="5">
    <source>
        <dbReference type="EMBL" id="EHO39897.1"/>
    </source>
</evidence>
<dbReference type="eggNOG" id="COG2304">
    <property type="taxonomic scope" value="Bacteria"/>
</dbReference>
<gene>
    <name evidence="4" type="ORF">Cabys_3045</name>
    <name evidence="5" type="ORF">Calab_0248</name>
</gene>
<keyword evidence="1" id="KW-1133">Transmembrane helix</keyword>
<dbReference type="InterPro" id="IPR050923">
    <property type="entry name" value="Cell_Proc_Reg/RNA_Proc"/>
</dbReference>
<dbReference type="InterPro" id="IPR008984">
    <property type="entry name" value="SMAD_FHA_dom_sf"/>
</dbReference>
<dbReference type="InterPro" id="IPR036465">
    <property type="entry name" value="vWFA_dom_sf"/>
</dbReference>
<dbReference type="STRING" id="880073.Cabys_3045"/>
<dbReference type="Pfam" id="PF00092">
    <property type="entry name" value="VWA"/>
    <property type="match status" value="1"/>
</dbReference>
<dbReference type="RefSeq" id="WP_006926797.1">
    <property type="nucleotide sequence ID" value="NZ_CM001402.1"/>
</dbReference>
<dbReference type="OrthoDB" id="277679at2"/>
<feature type="transmembrane region" description="Helical" evidence="1">
    <location>
        <begin position="302"/>
        <end position="326"/>
    </location>
</feature>
<sequence length="484" mass="55035" precursor="true">MKLLLLAFSLLFFSILWGGELNLQIVQEPAGIYPTDQLVIRLQGETQNRLPVIRPSDVTLKIGEEKIDDFSIEPYIHSGKPVDILFCVDISGSMNKNPIGEVKQAIKDFTKRLKPPIRIGLCAFGNEFYLLQPFTTDYELIRNKVQKLTAKENLTELYYGIYKAINVFDQYKSPPLRFLILFSDGKNDGSLAYTLDDCIEEAINKQVKVFSVGYTRVNPIYLKNLEKISDFTAGAYQHPQKRQDILKAYQQIKNNIMAFYVVQYNLKAEPGGLNGPLAIEIHTANDTLRTISERVIATPERFSTWSMVAILLIVLSSMGLTIGIYLRKKQDVEAVEREAREKENWYERELKKFRKNLDYVGQLLNNKEREKESAEADKLNRTLVLEKGLPTVCVLRGKNDDPIVIENYPTKIGKSPSCQIQINNPKVSREHALIDYQDGQIVITDLGSTNGVWLNGKKVKQAVLNDGDVLSFGPVGYQVELIRY</sequence>
<accession>H1XNV7</accession>
<dbReference type="PaxDb" id="880073-Calab_0248"/>
<name>H1XNV7_CALAY</name>
<dbReference type="SUPFAM" id="SSF49879">
    <property type="entry name" value="SMAD/FHA domain"/>
    <property type="match status" value="1"/>
</dbReference>